<keyword evidence="7" id="KW-1185">Reference proteome</keyword>
<dbReference type="GO" id="GO:0043565">
    <property type="term" value="F:sequence-specific DNA binding"/>
    <property type="evidence" value="ECO:0007669"/>
    <property type="project" value="TreeGrafter"/>
</dbReference>
<dbReference type="InterPro" id="IPR058163">
    <property type="entry name" value="LysR-type_TF_proteobact-type"/>
</dbReference>
<dbReference type="Gene3D" id="1.10.10.10">
    <property type="entry name" value="Winged helix-like DNA-binding domain superfamily/Winged helix DNA-binding domain"/>
    <property type="match status" value="1"/>
</dbReference>
<dbReference type="SUPFAM" id="SSF53850">
    <property type="entry name" value="Periplasmic binding protein-like II"/>
    <property type="match status" value="1"/>
</dbReference>
<dbReference type="PATRIC" id="fig|279058.17.peg.3853"/>
<evidence type="ECO:0000256" key="2">
    <source>
        <dbReference type="ARBA" id="ARBA00023015"/>
    </source>
</evidence>
<organism evidence="6 7">
    <name type="scientific">Collimonas arenae</name>
    <dbReference type="NCBI Taxonomy" id="279058"/>
    <lineage>
        <taxon>Bacteria</taxon>
        <taxon>Pseudomonadati</taxon>
        <taxon>Pseudomonadota</taxon>
        <taxon>Betaproteobacteria</taxon>
        <taxon>Burkholderiales</taxon>
        <taxon>Oxalobacteraceae</taxon>
        <taxon>Collimonas</taxon>
    </lineage>
</organism>
<evidence type="ECO:0000256" key="4">
    <source>
        <dbReference type="ARBA" id="ARBA00023163"/>
    </source>
</evidence>
<dbReference type="GO" id="GO:0003700">
    <property type="term" value="F:DNA-binding transcription factor activity"/>
    <property type="evidence" value="ECO:0007669"/>
    <property type="project" value="InterPro"/>
</dbReference>
<evidence type="ECO:0000313" key="7">
    <source>
        <dbReference type="Proteomes" id="UP000071778"/>
    </source>
</evidence>
<accession>A0A127QMG6</accession>
<name>A0A127QMG6_9BURK</name>
<evidence type="ECO:0000256" key="3">
    <source>
        <dbReference type="ARBA" id="ARBA00023125"/>
    </source>
</evidence>
<keyword evidence="2" id="KW-0805">Transcription regulation</keyword>
<comment type="similarity">
    <text evidence="1">Belongs to the LysR transcriptional regulatory family.</text>
</comment>
<dbReference type="CDD" id="cd08432">
    <property type="entry name" value="PBP2_GcdR_TrpI_HvrB_AmpR_like"/>
    <property type="match status" value="1"/>
</dbReference>
<feature type="domain" description="HTH lysR-type" evidence="5">
    <location>
        <begin position="6"/>
        <end position="63"/>
    </location>
</feature>
<dbReference type="RefSeq" id="WP_061534281.1">
    <property type="nucleotide sequence ID" value="NZ_CP013233.1"/>
</dbReference>
<dbReference type="InterPro" id="IPR036388">
    <property type="entry name" value="WH-like_DNA-bd_sf"/>
</dbReference>
<dbReference type="PANTHER" id="PTHR30537">
    <property type="entry name" value="HTH-TYPE TRANSCRIPTIONAL REGULATOR"/>
    <property type="match status" value="1"/>
</dbReference>
<dbReference type="PRINTS" id="PR00039">
    <property type="entry name" value="HTHLYSR"/>
</dbReference>
<dbReference type="InterPro" id="IPR000847">
    <property type="entry name" value="LysR_HTH_N"/>
</dbReference>
<dbReference type="FunFam" id="1.10.10.10:FF:000001">
    <property type="entry name" value="LysR family transcriptional regulator"/>
    <property type="match status" value="1"/>
</dbReference>
<dbReference type="Gene3D" id="3.40.190.10">
    <property type="entry name" value="Periplasmic binding protein-like II"/>
    <property type="match status" value="2"/>
</dbReference>
<dbReference type="Pfam" id="PF03466">
    <property type="entry name" value="LysR_substrate"/>
    <property type="match status" value="1"/>
</dbReference>
<dbReference type="GO" id="GO:0006351">
    <property type="term" value="P:DNA-templated transcription"/>
    <property type="evidence" value="ECO:0007669"/>
    <property type="project" value="TreeGrafter"/>
</dbReference>
<keyword evidence="4" id="KW-0804">Transcription</keyword>
<reference evidence="6 7" key="1">
    <citation type="submission" date="2015-11" db="EMBL/GenBank/DDBJ databases">
        <title>Exploring the genomic traits of fungus-feeding bacterial genus Collimonas.</title>
        <authorList>
            <person name="Song C."/>
            <person name="Schmidt R."/>
            <person name="de Jager V."/>
            <person name="Krzyzanowska D."/>
            <person name="Jongedijk E."/>
            <person name="Cankar K."/>
            <person name="Beekwilder J."/>
            <person name="van Veen A."/>
            <person name="de Boer W."/>
            <person name="van Veen J.A."/>
            <person name="Garbeva P."/>
        </authorList>
    </citation>
    <scope>NUCLEOTIDE SEQUENCE [LARGE SCALE GENOMIC DNA]</scope>
    <source>
        <strain evidence="6 7">Ter282</strain>
    </source>
</reference>
<protein>
    <submittedName>
        <fullName evidence="6">Bacterial regulatory helix-turn-helix, lysR family protein</fullName>
    </submittedName>
</protein>
<dbReference type="EMBL" id="CP013235">
    <property type="protein sequence ID" value="AMP11240.1"/>
    <property type="molecule type" value="Genomic_DNA"/>
</dbReference>
<dbReference type="InterPro" id="IPR005119">
    <property type="entry name" value="LysR_subst-bd"/>
</dbReference>
<dbReference type="Pfam" id="PF00126">
    <property type="entry name" value="HTH_1"/>
    <property type="match status" value="1"/>
</dbReference>
<dbReference type="PANTHER" id="PTHR30537:SF74">
    <property type="entry name" value="HTH-TYPE TRANSCRIPTIONAL REGULATOR TRPI"/>
    <property type="match status" value="1"/>
</dbReference>
<evidence type="ECO:0000313" key="6">
    <source>
        <dbReference type="EMBL" id="AMP11240.1"/>
    </source>
</evidence>
<dbReference type="PROSITE" id="PS50931">
    <property type="entry name" value="HTH_LYSR"/>
    <property type="match status" value="1"/>
</dbReference>
<gene>
    <name evidence="6" type="ORF">CAter282_3555</name>
</gene>
<evidence type="ECO:0000259" key="5">
    <source>
        <dbReference type="PROSITE" id="PS50931"/>
    </source>
</evidence>
<keyword evidence="3" id="KW-0238">DNA-binding</keyword>
<proteinExistence type="inferred from homology"/>
<dbReference type="AlphaFoldDB" id="A0A127QMG6"/>
<dbReference type="SUPFAM" id="SSF46785">
    <property type="entry name" value="Winged helix' DNA-binding domain"/>
    <property type="match status" value="1"/>
</dbReference>
<dbReference type="OrthoDB" id="5526340at2"/>
<sequence length="306" mass="34396">MKTRLPPLKPLRVFEAVVRTGSLTLAAAELHLTHSAVSQQIKLLEQHFDQTLFIRGQRGVEPTEAARVFFADVKAGLDRIALASEQLLNTGKQRIIRVSCTPSMAMRWLIPRLSSFQIENPRVEIRVTTSTVAVDAIKEPFDVLIRRSPMHRAEYECIRFLDDVLTPVASPRYLQQHKFAAPADLLQASLLHLSSRSETWTRWFGEVGVPIKGQLPGQIYEHFFLSLQAALTDLGVAMGSLALIEDDLAHGSLLPLFPDLRLQDKGFHLLFRPSHQDPVLANFIAWLQLKGKQTSNGIKEENQQAK</sequence>
<dbReference type="Proteomes" id="UP000071778">
    <property type="component" value="Chromosome"/>
</dbReference>
<evidence type="ECO:0000256" key="1">
    <source>
        <dbReference type="ARBA" id="ARBA00009437"/>
    </source>
</evidence>
<dbReference type="InterPro" id="IPR036390">
    <property type="entry name" value="WH_DNA-bd_sf"/>
</dbReference>